<dbReference type="Pfam" id="PF21530">
    <property type="entry name" value="Pif1_2B_dom"/>
    <property type="match status" value="1"/>
</dbReference>
<dbReference type="AlphaFoldDB" id="A0A453NU55"/>
<dbReference type="EnsemblPlants" id="AET6Gv20483200.3">
    <property type="protein sequence ID" value="AET6Gv20483200.3"/>
    <property type="gene ID" value="AET6Gv20483200"/>
</dbReference>
<protein>
    <recommendedName>
        <fullName evidence="1">DNA helicase Pif1-like 2B domain-containing protein</fullName>
    </recommendedName>
</protein>
<dbReference type="Gramene" id="AET6Gv20483200.3">
    <property type="protein sequence ID" value="AET6Gv20483200.3"/>
    <property type="gene ID" value="AET6Gv20483200"/>
</dbReference>
<reference evidence="2" key="3">
    <citation type="journal article" date="2017" name="Nature">
        <title>Genome sequence of the progenitor of the wheat D genome Aegilops tauschii.</title>
        <authorList>
            <person name="Luo M.C."/>
            <person name="Gu Y.Q."/>
            <person name="Puiu D."/>
            <person name="Wang H."/>
            <person name="Twardziok S.O."/>
            <person name="Deal K.R."/>
            <person name="Huo N."/>
            <person name="Zhu T."/>
            <person name="Wang L."/>
            <person name="Wang Y."/>
            <person name="McGuire P.E."/>
            <person name="Liu S."/>
            <person name="Long H."/>
            <person name="Ramasamy R.K."/>
            <person name="Rodriguez J.C."/>
            <person name="Van S.L."/>
            <person name="Yuan L."/>
            <person name="Wang Z."/>
            <person name="Xia Z."/>
            <person name="Xiao L."/>
            <person name="Anderson O.D."/>
            <person name="Ouyang S."/>
            <person name="Liang Y."/>
            <person name="Zimin A.V."/>
            <person name="Pertea G."/>
            <person name="Qi P."/>
            <person name="Bennetzen J.L."/>
            <person name="Dai X."/>
            <person name="Dawson M.W."/>
            <person name="Muller H.G."/>
            <person name="Kugler K."/>
            <person name="Rivarola-Duarte L."/>
            <person name="Spannagl M."/>
            <person name="Mayer K.F.X."/>
            <person name="Lu F.H."/>
            <person name="Bevan M.W."/>
            <person name="Leroy P."/>
            <person name="Li P."/>
            <person name="You F.M."/>
            <person name="Sun Q."/>
            <person name="Liu Z."/>
            <person name="Lyons E."/>
            <person name="Wicker T."/>
            <person name="Salzberg S.L."/>
            <person name="Devos K.M."/>
            <person name="Dvorak J."/>
        </authorList>
    </citation>
    <scope>NUCLEOTIDE SEQUENCE [LARGE SCALE GENOMIC DNA]</scope>
    <source>
        <strain evidence="2">cv. AL8/78</strain>
    </source>
</reference>
<organism evidence="2 3">
    <name type="scientific">Aegilops tauschii subsp. strangulata</name>
    <name type="common">Goatgrass</name>
    <dbReference type="NCBI Taxonomy" id="200361"/>
    <lineage>
        <taxon>Eukaryota</taxon>
        <taxon>Viridiplantae</taxon>
        <taxon>Streptophyta</taxon>
        <taxon>Embryophyta</taxon>
        <taxon>Tracheophyta</taxon>
        <taxon>Spermatophyta</taxon>
        <taxon>Magnoliopsida</taxon>
        <taxon>Liliopsida</taxon>
        <taxon>Poales</taxon>
        <taxon>Poaceae</taxon>
        <taxon>BOP clade</taxon>
        <taxon>Pooideae</taxon>
        <taxon>Triticodae</taxon>
        <taxon>Triticeae</taxon>
        <taxon>Triticinae</taxon>
        <taxon>Aegilops</taxon>
    </lineage>
</organism>
<reference evidence="3" key="1">
    <citation type="journal article" date="2014" name="Science">
        <title>Ancient hybridizations among the ancestral genomes of bread wheat.</title>
        <authorList>
            <consortium name="International Wheat Genome Sequencing Consortium,"/>
            <person name="Marcussen T."/>
            <person name="Sandve S.R."/>
            <person name="Heier L."/>
            <person name="Spannagl M."/>
            <person name="Pfeifer M."/>
            <person name="Jakobsen K.S."/>
            <person name="Wulff B.B."/>
            <person name="Steuernagel B."/>
            <person name="Mayer K.F."/>
            <person name="Olsen O.A."/>
        </authorList>
    </citation>
    <scope>NUCLEOTIDE SEQUENCE [LARGE SCALE GENOMIC DNA]</scope>
    <source>
        <strain evidence="3">cv. AL8/78</strain>
    </source>
</reference>
<dbReference type="EnsemblPlants" id="AET6Gv20483200.1">
    <property type="protein sequence ID" value="AET6Gv20483200.1"/>
    <property type="gene ID" value="AET6Gv20483200"/>
</dbReference>
<dbReference type="PANTHER" id="PTHR10492:SF101">
    <property type="entry name" value="ATP-DEPENDENT DNA HELICASE"/>
    <property type="match status" value="1"/>
</dbReference>
<dbReference type="InterPro" id="IPR049163">
    <property type="entry name" value="Pif1-like_2B_dom"/>
</dbReference>
<proteinExistence type="predicted"/>
<dbReference type="STRING" id="200361.A0A453NU55"/>
<name>A0A453NU55_AEGTS</name>
<dbReference type="SUPFAM" id="SSF52540">
    <property type="entry name" value="P-loop containing nucleoside triphosphate hydrolases"/>
    <property type="match status" value="1"/>
</dbReference>
<dbReference type="InterPro" id="IPR027417">
    <property type="entry name" value="P-loop_NTPase"/>
</dbReference>
<dbReference type="EnsemblPlants" id="AET6Gv20483200.2">
    <property type="protein sequence ID" value="AET6Gv20483200.2"/>
    <property type="gene ID" value="AET6Gv20483200"/>
</dbReference>
<dbReference type="PANTHER" id="PTHR10492">
    <property type="match status" value="1"/>
</dbReference>
<dbReference type="Gramene" id="AET6Gv20483200.1">
    <property type="protein sequence ID" value="AET6Gv20483200.1"/>
    <property type="gene ID" value="AET6Gv20483200"/>
</dbReference>
<evidence type="ECO:0000313" key="3">
    <source>
        <dbReference type="Proteomes" id="UP000015105"/>
    </source>
</evidence>
<dbReference type="Gramene" id="AET6Gv20483200.2">
    <property type="protein sequence ID" value="AET6Gv20483200.2"/>
    <property type="gene ID" value="AET6Gv20483200"/>
</dbReference>
<reference evidence="3" key="2">
    <citation type="journal article" date="2017" name="Nat. Plants">
        <title>The Aegilops tauschii genome reveals multiple impacts of transposons.</title>
        <authorList>
            <person name="Zhao G."/>
            <person name="Zou C."/>
            <person name="Li K."/>
            <person name="Wang K."/>
            <person name="Li T."/>
            <person name="Gao L."/>
            <person name="Zhang X."/>
            <person name="Wang H."/>
            <person name="Yang Z."/>
            <person name="Liu X."/>
            <person name="Jiang W."/>
            <person name="Mao L."/>
            <person name="Kong X."/>
            <person name="Jiao Y."/>
            <person name="Jia J."/>
        </authorList>
    </citation>
    <scope>NUCLEOTIDE SEQUENCE [LARGE SCALE GENOMIC DNA]</scope>
    <source>
        <strain evidence="3">cv. AL8/78</strain>
    </source>
</reference>
<keyword evidence="3" id="KW-1185">Reference proteome</keyword>
<feature type="domain" description="DNA helicase Pif1-like 2B" evidence="1">
    <location>
        <begin position="78"/>
        <end position="121"/>
    </location>
</feature>
<evidence type="ECO:0000313" key="2">
    <source>
        <dbReference type="EnsemblPlants" id="AET6Gv20483200.1"/>
    </source>
</evidence>
<dbReference type="EnsemblPlants" id="AET6Gv20483200.4">
    <property type="protein sequence ID" value="AET6Gv20483200.4"/>
    <property type="gene ID" value="AET6Gv20483200"/>
</dbReference>
<reference evidence="2" key="4">
    <citation type="submission" date="2019-03" db="UniProtKB">
        <authorList>
            <consortium name="EnsemblPlants"/>
        </authorList>
    </citation>
    <scope>IDENTIFICATION</scope>
</reference>
<sequence length="146" mass="16771">MIKIIIVESISKFAIVVVSQAVFLRRAILCPRNETVRDINEYIMDQLQCEDKTYLNCNPVCKATTINTETKMLYPAQLLNRLLFPVILNHKLKLKVGIPVMLLRNINQSDGLCNCARMTISTYKKFIKAQIITGTHVGYMVYIFQE</sequence>
<evidence type="ECO:0000259" key="1">
    <source>
        <dbReference type="Pfam" id="PF21530"/>
    </source>
</evidence>
<dbReference type="Gramene" id="AET6Gv20483200.4">
    <property type="protein sequence ID" value="AET6Gv20483200.4"/>
    <property type="gene ID" value="AET6Gv20483200"/>
</dbReference>
<dbReference type="Proteomes" id="UP000015105">
    <property type="component" value="Chromosome 6D"/>
</dbReference>
<reference evidence="2" key="5">
    <citation type="journal article" date="2021" name="G3 (Bethesda)">
        <title>Aegilops tauschii genome assembly Aet v5.0 features greater sequence contiguity and improved annotation.</title>
        <authorList>
            <person name="Wang L."/>
            <person name="Zhu T."/>
            <person name="Rodriguez J.C."/>
            <person name="Deal K.R."/>
            <person name="Dubcovsky J."/>
            <person name="McGuire P.E."/>
            <person name="Lux T."/>
            <person name="Spannagl M."/>
            <person name="Mayer K.F.X."/>
            <person name="Baldrich P."/>
            <person name="Meyers B.C."/>
            <person name="Huo N."/>
            <person name="Gu Y.Q."/>
            <person name="Zhou H."/>
            <person name="Devos K.M."/>
            <person name="Bennetzen J.L."/>
            <person name="Unver T."/>
            <person name="Budak H."/>
            <person name="Gulick P.J."/>
            <person name="Galiba G."/>
            <person name="Kalapos B."/>
            <person name="Nelson D.R."/>
            <person name="Li P."/>
            <person name="You F.M."/>
            <person name="Luo M.C."/>
            <person name="Dvorak J."/>
        </authorList>
    </citation>
    <scope>NUCLEOTIDE SEQUENCE [LARGE SCALE GENOMIC DNA]</scope>
    <source>
        <strain evidence="2">cv. AL8/78</strain>
    </source>
</reference>
<accession>A0A453NU55</accession>